<evidence type="ECO:0000313" key="3">
    <source>
        <dbReference type="EMBL" id="GAP28029.1"/>
    </source>
</evidence>
<dbReference type="EMBL" id="BBYQ01000026">
    <property type="protein sequence ID" value="GAP28029.1"/>
    <property type="molecule type" value="Genomic_DNA"/>
</dbReference>
<gene>
    <name evidence="2" type="ORF">NS506_04085</name>
    <name evidence="3" type="ORF">NSK11_contig00026-0025</name>
</gene>
<reference evidence="2 5" key="3">
    <citation type="submission" date="2016-10" db="EMBL/GenBank/DDBJ databases">
        <title>Genome sequence of Nocardia seriolae strain EM150506, isolated from Anguila japonica.</title>
        <authorList>
            <person name="Han H.-J."/>
        </authorList>
    </citation>
    <scope>NUCLEOTIDE SEQUENCE [LARGE SCALE GENOMIC DNA]</scope>
    <source>
        <strain evidence="2 5">EM150506</strain>
    </source>
</reference>
<keyword evidence="4" id="KW-1185">Reference proteome</keyword>
<organism evidence="3 4">
    <name type="scientific">Nocardia seriolae</name>
    <dbReference type="NCBI Taxonomy" id="37332"/>
    <lineage>
        <taxon>Bacteria</taxon>
        <taxon>Bacillati</taxon>
        <taxon>Actinomycetota</taxon>
        <taxon>Actinomycetes</taxon>
        <taxon>Mycobacteriales</taxon>
        <taxon>Nocardiaceae</taxon>
        <taxon>Nocardia</taxon>
    </lineage>
</organism>
<dbReference type="AlphaFoldDB" id="A0ABC9YRF3"/>
<dbReference type="InterPro" id="IPR011717">
    <property type="entry name" value="TPR-4"/>
</dbReference>
<name>A0ABC9YRF3_9NOCA</name>
<sequence length="399" mass="43361">MHARAARYLRSAGAPLPIRARHLEYALPQDDPRAMPELLEAASHTLATAPATSVRWIEAALRATASPAADTESTQLLLGQALLLSGSADRARRILEPLVTSTDSPSTTAVPLYARCDRMLGRVDAARNTLSEYADRLAAESGPLCLELAILELMDNREAEGASWVHTLFASGAVRDPAILAAALTMRSMGRLTMLDMAGAQEDYRTAEREFARLSDTRLLDGIHAVAALGWMAYFLDDQRTGLTHLERAIRVARRHGRSFILPELHTVHAYALAKLGRLDAALAATEDATETAELYGYSSIVPLAGALRLRVLEAARRPRMEHSGFRRHRAESSGRPAVCASPRGGRAGGARVRAGGYAVAARASPARSRATGGRNRRFHCRDRGNRGRRNRIRGGRSR</sequence>
<evidence type="ECO:0000256" key="1">
    <source>
        <dbReference type="SAM" id="MobiDB-lite"/>
    </source>
</evidence>
<feature type="region of interest" description="Disordered" evidence="1">
    <location>
        <begin position="362"/>
        <end position="399"/>
    </location>
</feature>
<feature type="compositionally biased region" description="Low complexity" evidence="1">
    <location>
        <begin position="362"/>
        <end position="374"/>
    </location>
</feature>
<reference evidence="3 4" key="2">
    <citation type="journal article" date="2016" name="Genome Announc.">
        <title>Draft Genome Sequence of Erythromycin- and Oxytetracycline-Sensitive Nocardia seriolae Strain U-1 (NBRC 110359).</title>
        <authorList>
            <person name="Imajoh M."/>
            <person name="Sukeda M."/>
            <person name="Shimizu M."/>
            <person name="Yamane J."/>
            <person name="Ohnishi K."/>
            <person name="Oshima S."/>
        </authorList>
    </citation>
    <scope>NUCLEOTIDE SEQUENCE [LARGE SCALE GENOMIC DNA]</scope>
    <source>
        <strain evidence="3 4">U-1</strain>
    </source>
</reference>
<proteinExistence type="predicted"/>
<accession>A0ABC9YRF3</accession>
<evidence type="ECO:0000313" key="5">
    <source>
        <dbReference type="Proteomes" id="UP000180166"/>
    </source>
</evidence>
<dbReference type="KEGG" id="nsr:NS506_04085"/>
<dbReference type="EMBL" id="CP017839">
    <property type="protein sequence ID" value="APA98133.1"/>
    <property type="molecule type" value="Genomic_DNA"/>
</dbReference>
<dbReference type="Gene3D" id="1.25.40.10">
    <property type="entry name" value="Tetratricopeptide repeat domain"/>
    <property type="match status" value="1"/>
</dbReference>
<evidence type="ECO:0000313" key="2">
    <source>
        <dbReference type="EMBL" id="APA98133.1"/>
    </source>
</evidence>
<dbReference type="RefSeq" id="WP_033086913.1">
    <property type="nucleotide sequence ID" value="NZ_AP017900.1"/>
</dbReference>
<dbReference type="SUPFAM" id="SSF48452">
    <property type="entry name" value="TPR-like"/>
    <property type="match status" value="1"/>
</dbReference>
<dbReference type="Pfam" id="PF07721">
    <property type="entry name" value="TPR_4"/>
    <property type="match status" value="2"/>
</dbReference>
<dbReference type="Proteomes" id="UP000180166">
    <property type="component" value="Chromosome"/>
</dbReference>
<dbReference type="GeneID" id="93375428"/>
<feature type="compositionally biased region" description="Basic residues" evidence="1">
    <location>
        <begin position="375"/>
        <end position="399"/>
    </location>
</feature>
<feature type="region of interest" description="Disordered" evidence="1">
    <location>
        <begin position="323"/>
        <end position="347"/>
    </location>
</feature>
<protein>
    <submittedName>
        <fullName evidence="3">Uncharacterized protein</fullName>
    </submittedName>
</protein>
<dbReference type="Proteomes" id="UP000037179">
    <property type="component" value="Unassembled WGS sequence"/>
</dbReference>
<dbReference type="InterPro" id="IPR011990">
    <property type="entry name" value="TPR-like_helical_dom_sf"/>
</dbReference>
<evidence type="ECO:0000313" key="4">
    <source>
        <dbReference type="Proteomes" id="UP000037179"/>
    </source>
</evidence>
<reference evidence="4" key="1">
    <citation type="submission" date="2015-07" db="EMBL/GenBank/DDBJ databases">
        <title>Nocardia seriolae U-1 whole genome shotgun sequence.</title>
        <authorList>
            <person name="Imajoh M."/>
            <person name="Fukumoto Y."/>
            <person name="Sukeda M."/>
            <person name="Yamane J."/>
            <person name="Yamasaki K."/>
            <person name="Shimizu M."/>
            <person name="Ohnishi K."/>
            <person name="Oshima S."/>
        </authorList>
    </citation>
    <scope>NUCLEOTIDE SEQUENCE [LARGE SCALE GENOMIC DNA]</scope>
    <source>
        <strain evidence="4">U-1</strain>
    </source>
</reference>